<proteinExistence type="inferred from homology"/>
<protein>
    <recommendedName>
        <fullName evidence="3">NAD-dependent protein deacylase</fullName>
        <ecNumber evidence="3">2.3.1.286</ecNumber>
    </recommendedName>
    <alternativeName>
        <fullName evidence="3">Regulatory protein SIR2 homolog</fullName>
    </alternativeName>
</protein>
<keyword evidence="3 4" id="KW-0479">Metal-binding</keyword>
<feature type="binding site" evidence="3 4">
    <location>
        <position position="161"/>
    </location>
    <ligand>
        <name>Zn(2+)</name>
        <dbReference type="ChEBI" id="CHEBI:29105"/>
    </ligand>
</feature>
<accession>A0A6M0K416</accession>
<feature type="active site" description="Proton acceptor" evidence="3 4">
    <location>
        <position position="122"/>
    </location>
</feature>
<dbReference type="GO" id="GO:0017136">
    <property type="term" value="F:histone deacetylase activity, NAD-dependent"/>
    <property type="evidence" value="ECO:0007669"/>
    <property type="project" value="TreeGrafter"/>
</dbReference>
<dbReference type="PROSITE" id="PS50305">
    <property type="entry name" value="SIRTUIN"/>
    <property type="match status" value="1"/>
</dbReference>
<dbReference type="HAMAP" id="MF_01121">
    <property type="entry name" value="Sirtuin_ClassIII"/>
    <property type="match status" value="1"/>
</dbReference>
<dbReference type="Proteomes" id="UP000483379">
    <property type="component" value="Unassembled WGS sequence"/>
</dbReference>
<feature type="binding site" evidence="3">
    <location>
        <begin position="104"/>
        <end position="107"/>
    </location>
    <ligand>
        <name>NAD(+)</name>
        <dbReference type="ChEBI" id="CHEBI:57540"/>
    </ligand>
</feature>
<feature type="binding site" evidence="3">
    <location>
        <position position="70"/>
    </location>
    <ligand>
        <name>substrate</name>
    </ligand>
</feature>
<dbReference type="InterPro" id="IPR027546">
    <property type="entry name" value="Sirtuin_class_III"/>
</dbReference>
<dbReference type="EC" id="2.3.1.286" evidence="3"/>
<evidence type="ECO:0000256" key="4">
    <source>
        <dbReference type="PROSITE-ProRule" id="PRU00236"/>
    </source>
</evidence>
<comment type="catalytic activity">
    <reaction evidence="3">
        <text>N(6)-succinyl-L-lysyl-[protein] + NAD(+) + H2O = 2''-O-succinyl-ADP-D-ribose + nicotinamide + L-lysyl-[protein]</text>
        <dbReference type="Rhea" id="RHEA:47668"/>
        <dbReference type="Rhea" id="RHEA-COMP:9752"/>
        <dbReference type="Rhea" id="RHEA-COMP:11877"/>
        <dbReference type="ChEBI" id="CHEBI:15377"/>
        <dbReference type="ChEBI" id="CHEBI:17154"/>
        <dbReference type="ChEBI" id="CHEBI:29969"/>
        <dbReference type="ChEBI" id="CHEBI:57540"/>
        <dbReference type="ChEBI" id="CHEBI:87830"/>
        <dbReference type="ChEBI" id="CHEBI:87832"/>
    </reaction>
</comment>
<comment type="similarity">
    <text evidence="3">Belongs to the sirtuin family. Class III subfamily.</text>
</comment>
<keyword evidence="7" id="KW-1185">Reference proteome</keyword>
<dbReference type="Pfam" id="PF02146">
    <property type="entry name" value="SIR2"/>
    <property type="match status" value="1"/>
</dbReference>
<feature type="binding site" evidence="3">
    <location>
        <position position="242"/>
    </location>
    <ligand>
        <name>NAD(+)</name>
        <dbReference type="ChEBI" id="CHEBI:57540"/>
    </ligand>
</feature>
<comment type="function">
    <text evidence="3">NAD-dependent lysine deacetylase and desuccinylase that specifically removes acetyl and succinyl groups on target proteins. Modulates the activities of several proteins which are inactive in their acylated form.</text>
</comment>
<comment type="cofactor">
    <cofactor evidence="3">
        <name>Zn(2+)</name>
        <dbReference type="ChEBI" id="CHEBI:29105"/>
    </cofactor>
    <text evidence="3">Binds 1 zinc ion per subunit.</text>
</comment>
<evidence type="ECO:0000313" key="6">
    <source>
        <dbReference type="EMBL" id="NEV63663.1"/>
    </source>
</evidence>
<feature type="binding site" evidence="3 4">
    <location>
        <position position="130"/>
    </location>
    <ligand>
        <name>Zn(2+)</name>
        <dbReference type="ChEBI" id="CHEBI:29105"/>
    </ligand>
</feature>
<comment type="subcellular location">
    <subcellularLocation>
        <location evidence="3">Cytoplasm</location>
    </subcellularLocation>
</comment>
<feature type="binding site" evidence="3 4">
    <location>
        <position position="133"/>
    </location>
    <ligand>
        <name>Zn(2+)</name>
        <dbReference type="ChEBI" id="CHEBI:29105"/>
    </ligand>
</feature>
<gene>
    <name evidence="3" type="primary">cobB</name>
    <name evidence="6" type="ORF">G3446_17495</name>
</gene>
<keyword evidence="3 4" id="KW-0862">Zinc</keyword>
<keyword evidence="1" id="KW-0808">Transferase</keyword>
<feature type="binding site" evidence="3">
    <location>
        <position position="73"/>
    </location>
    <ligand>
        <name>substrate</name>
    </ligand>
</feature>
<dbReference type="Gene3D" id="3.30.1600.10">
    <property type="entry name" value="SIR2/SIRT2 'Small Domain"/>
    <property type="match status" value="1"/>
</dbReference>
<feature type="binding site" evidence="3">
    <location>
        <begin position="224"/>
        <end position="226"/>
    </location>
    <ligand>
        <name>NAD(+)</name>
        <dbReference type="ChEBI" id="CHEBI:57540"/>
    </ligand>
</feature>
<comment type="catalytic activity">
    <reaction evidence="3">
        <text>N(6)-acetyl-L-lysyl-[protein] + NAD(+) + H2O = 2''-O-acetyl-ADP-D-ribose + nicotinamide + L-lysyl-[protein]</text>
        <dbReference type="Rhea" id="RHEA:43636"/>
        <dbReference type="Rhea" id="RHEA-COMP:9752"/>
        <dbReference type="Rhea" id="RHEA-COMP:10731"/>
        <dbReference type="ChEBI" id="CHEBI:15377"/>
        <dbReference type="ChEBI" id="CHEBI:17154"/>
        <dbReference type="ChEBI" id="CHEBI:29969"/>
        <dbReference type="ChEBI" id="CHEBI:57540"/>
        <dbReference type="ChEBI" id="CHEBI:61930"/>
        <dbReference type="ChEBI" id="CHEBI:83767"/>
        <dbReference type="EC" id="2.3.1.286"/>
    </reaction>
</comment>
<evidence type="ECO:0000256" key="3">
    <source>
        <dbReference type="HAMAP-Rule" id="MF_01121"/>
    </source>
</evidence>
<evidence type="ECO:0000313" key="7">
    <source>
        <dbReference type="Proteomes" id="UP000483379"/>
    </source>
</evidence>
<sequence>MTHHQLPHALLAWLRGAAHIVVVTGAGVSQESGIPTFRDALGGFWSRFDPMQLATPEAFDADPSLVWGWYEWRRTQVLGCQPNAAHRAIAELASHARRLTLITQNVDGLHERAGSRDVLCLHGSLHRPYCRGCGRPHALPREAPGQAPRGQPMRPPACPACGDHIRPGVVWFGEMLPADIWAASEEAAGACDLLLSIGTCSLVYPAAALPQVAHRKGAKVVQINPEPTSLDPLAALNLRGTAAHLLPPLLRAAWPSRRPPQWLPS</sequence>
<dbReference type="Gene3D" id="3.40.50.1220">
    <property type="entry name" value="TPP-binding domain"/>
    <property type="match status" value="1"/>
</dbReference>
<dbReference type="SUPFAM" id="SSF52467">
    <property type="entry name" value="DHS-like NAD/FAD-binding domain"/>
    <property type="match status" value="1"/>
</dbReference>
<evidence type="ECO:0000256" key="2">
    <source>
        <dbReference type="ARBA" id="ARBA00023027"/>
    </source>
</evidence>
<dbReference type="GO" id="GO:0036054">
    <property type="term" value="F:protein-malonyllysine demalonylase activity"/>
    <property type="evidence" value="ECO:0007669"/>
    <property type="project" value="InterPro"/>
</dbReference>
<feature type="domain" description="Deacetylase sirtuin-type" evidence="5">
    <location>
        <begin position="1"/>
        <end position="263"/>
    </location>
</feature>
<dbReference type="AlphaFoldDB" id="A0A6M0K416"/>
<dbReference type="GO" id="GO:0036055">
    <property type="term" value="F:protein-succinyllysine desuccinylase activity"/>
    <property type="evidence" value="ECO:0007669"/>
    <property type="project" value="UniProtKB-UniRule"/>
</dbReference>
<dbReference type="PANTHER" id="PTHR11085:SF10">
    <property type="entry name" value="NAD-DEPENDENT PROTEIN DEACYLASE SIRTUIN-5, MITOCHONDRIAL-RELATED"/>
    <property type="match status" value="1"/>
</dbReference>
<dbReference type="InterPro" id="IPR029035">
    <property type="entry name" value="DHS-like_NAD/FAD-binding_dom"/>
</dbReference>
<keyword evidence="2 3" id="KW-0520">NAD</keyword>
<dbReference type="GO" id="GO:0008270">
    <property type="term" value="F:zinc ion binding"/>
    <property type="evidence" value="ECO:0007669"/>
    <property type="project" value="UniProtKB-UniRule"/>
</dbReference>
<dbReference type="InterPro" id="IPR026591">
    <property type="entry name" value="Sirtuin_cat_small_dom_sf"/>
</dbReference>
<evidence type="ECO:0000259" key="5">
    <source>
        <dbReference type="PROSITE" id="PS50305"/>
    </source>
</evidence>
<comment type="domain">
    <text evidence="3">2 residues (Tyr-70 and Arg-73) present in a large hydrophobic pocket are probably involved in substrate specificity. They are important for desuccinylation activity, but dispensable for deacetylation activity.</text>
</comment>
<dbReference type="InterPro" id="IPR003000">
    <property type="entry name" value="Sirtuin"/>
</dbReference>
<dbReference type="RefSeq" id="WP_164454126.1">
    <property type="nucleotide sequence ID" value="NZ_JAAIJQ010000058.1"/>
</dbReference>
<dbReference type="PANTHER" id="PTHR11085">
    <property type="entry name" value="NAD-DEPENDENT PROTEIN DEACYLASE SIRTUIN-5, MITOCHONDRIAL-RELATED"/>
    <property type="match status" value="1"/>
</dbReference>
<dbReference type="GO" id="GO:0005737">
    <property type="term" value="C:cytoplasm"/>
    <property type="evidence" value="ECO:0007669"/>
    <property type="project" value="UniProtKB-SubCell"/>
</dbReference>
<dbReference type="CDD" id="cd01412">
    <property type="entry name" value="SIRT5_Af1_CobB"/>
    <property type="match status" value="1"/>
</dbReference>
<dbReference type="EMBL" id="JAAIJQ010000058">
    <property type="protein sequence ID" value="NEV63663.1"/>
    <property type="molecule type" value="Genomic_DNA"/>
</dbReference>
<dbReference type="InterPro" id="IPR026590">
    <property type="entry name" value="Ssirtuin_cat_dom"/>
</dbReference>
<dbReference type="NCBIfam" id="NF001753">
    <property type="entry name" value="PRK00481.1-3"/>
    <property type="match status" value="1"/>
</dbReference>
<keyword evidence="3" id="KW-0963">Cytoplasm</keyword>
<feature type="binding site" evidence="3 4">
    <location>
        <position position="158"/>
    </location>
    <ligand>
        <name>Zn(2+)</name>
        <dbReference type="ChEBI" id="CHEBI:29105"/>
    </ligand>
</feature>
<comment type="caution">
    <text evidence="6">The sequence shown here is derived from an EMBL/GenBank/DDBJ whole genome shotgun (WGS) entry which is preliminary data.</text>
</comment>
<dbReference type="GO" id="GO:0070403">
    <property type="term" value="F:NAD+ binding"/>
    <property type="evidence" value="ECO:0007669"/>
    <property type="project" value="UniProtKB-UniRule"/>
</dbReference>
<name>A0A6M0K416_9GAMM</name>
<organism evidence="6 7">
    <name type="scientific">Thiorhodococcus minor</name>
    <dbReference type="NCBI Taxonomy" id="57489"/>
    <lineage>
        <taxon>Bacteria</taxon>
        <taxon>Pseudomonadati</taxon>
        <taxon>Pseudomonadota</taxon>
        <taxon>Gammaproteobacteria</taxon>
        <taxon>Chromatiales</taxon>
        <taxon>Chromatiaceae</taxon>
        <taxon>Thiorhodococcus</taxon>
    </lineage>
</organism>
<dbReference type="InterPro" id="IPR050134">
    <property type="entry name" value="NAD-dep_sirtuin_deacylases"/>
</dbReference>
<evidence type="ECO:0000256" key="1">
    <source>
        <dbReference type="ARBA" id="ARBA00022679"/>
    </source>
</evidence>
<reference evidence="6 7" key="1">
    <citation type="submission" date="2020-02" db="EMBL/GenBank/DDBJ databases">
        <title>Genome sequences of Thiorhodococcus mannitoliphagus and Thiorhodococcus minor, purple sulfur photosynthetic bacteria in the gammaproteobacterial family, Chromatiaceae.</title>
        <authorList>
            <person name="Aviles F.A."/>
            <person name="Meyer T.E."/>
            <person name="Kyndt J.A."/>
        </authorList>
    </citation>
    <scope>NUCLEOTIDE SEQUENCE [LARGE SCALE GENOMIC DNA]</scope>
    <source>
        <strain evidence="6 7">DSM 11518</strain>
    </source>
</reference>
<comment type="caution">
    <text evidence="3">Lacks conserved residue(s) required for the propagation of feature annotation.</text>
</comment>